<gene>
    <name evidence="5" type="ORF">PROFUN_01298</name>
</gene>
<dbReference type="PRINTS" id="PR00081">
    <property type="entry name" value="GDHRDH"/>
</dbReference>
<dbReference type="PANTHER" id="PTHR43618">
    <property type="entry name" value="7-ALPHA-HYDROXYSTEROID DEHYDROGENASE"/>
    <property type="match status" value="1"/>
</dbReference>
<sequence>MSNRAASQKPSLDVSSLYGVKGKVCVVTGGATGIGKMFAAAYVQNGAKVYIASRKIQPLQAAADELNSWGPGKAIAIQADVSSKAGCKALCDEIRKHESKIHILVNNSGVSWGASLNDFPEKEGWDNLFSLNVKSLFYMTVGLLDLLEKDSTNTEPARVINISSVAGIVPIAENPLSAPGQGTWSYAASKSAASHLSRSLAASLAGRSITVNAVAPGVFPSRMTAFGLSKHEDKLVATQPTGRVGDAQDMGGLALFLASRGAAHITGAVIPIDGGASLGAKL</sequence>
<dbReference type="FunFam" id="3.40.50.720:FF:000084">
    <property type="entry name" value="Short-chain dehydrogenase reductase"/>
    <property type="match status" value="1"/>
</dbReference>
<dbReference type="GO" id="GO:0016491">
    <property type="term" value="F:oxidoreductase activity"/>
    <property type="evidence" value="ECO:0007669"/>
    <property type="project" value="UniProtKB-KW"/>
</dbReference>
<evidence type="ECO:0000313" key="6">
    <source>
        <dbReference type="Proteomes" id="UP000241769"/>
    </source>
</evidence>
<dbReference type="EMBL" id="MDYQ01000003">
    <property type="protein sequence ID" value="PRP89435.1"/>
    <property type="molecule type" value="Genomic_DNA"/>
</dbReference>
<comment type="caution">
    <text evidence="5">The sequence shown here is derived from an EMBL/GenBank/DDBJ whole genome shotgun (WGS) entry which is preliminary data.</text>
</comment>
<name>A0A2P6NZN3_9EUKA</name>
<dbReference type="OrthoDB" id="294295at2759"/>
<dbReference type="InterPro" id="IPR036291">
    <property type="entry name" value="NAD(P)-bd_dom_sf"/>
</dbReference>
<dbReference type="PRINTS" id="PR00080">
    <property type="entry name" value="SDRFAMILY"/>
</dbReference>
<dbReference type="AlphaFoldDB" id="A0A2P6NZN3"/>
<dbReference type="Proteomes" id="UP000241769">
    <property type="component" value="Unassembled WGS sequence"/>
</dbReference>
<dbReference type="SUPFAM" id="SSF51735">
    <property type="entry name" value="NAD(P)-binding Rossmann-fold domains"/>
    <property type="match status" value="1"/>
</dbReference>
<accession>A0A2P6NZN3</accession>
<keyword evidence="3" id="KW-0560">Oxidoreductase</keyword>
<protein>
    <submittedName>
        <fullName evidence="5">Uncharacterized protein</fullName>
    </submittedName>
</protein>
<dbReference type="STRING" id="1890364.A0A2P6NZN3"/>
<keyword evidence="2" id="KW-0521">NADP</keyword>
<dbReference type="Gene3D" id="3.40.50.720">
    <property type="entry name" value="NAD(P)-binding Rossmann-like Domain"/>
    <property type="match status" value="1"/>
</dbReference>
<dbReference type="InterPro" id="IPR052178">
    <property type="entry name" value="Sec_Metab_Biosynth_SDR"/>
</dbReference>
<evidence type="ECO:0000256" key="4">
    <source>
        <dbReference type="RuleBase" id="RU000363"/>
    </source>
</evidence>
<evidence type="ECO:0000313" key="5">
    <source>
        <dbReference type="EMBL" id="PRP89435.1"/>
    </source>
</evidence>
<evidence type="ECO:0000256" key="2">
    <source>
        <dbReference type="ARBA" id="ARBA00022857"/>
    </source>
</evidence>
<dbReference type="InterPro" id="IPR002347">
    <property type="entry name" value="SDR_fam"/>
</dbReference>
<keyword evidence="6" id="KW-1185">Reference proteome</keyword>
<evidence type="ECO:0000256" key="3">
    <source>
        <dbReference type="ARBA" id="ARBA00023002"/>
    </source>
</evidence>
<dbReference type="PANTHER" id="PTHR43618:SF8">
    <property type="entry name" value="7ALPHA-HYDROXYSTEROID DEHYDROGENASE"/>
    <property type="match status" value="1"/>
</dbReference>
<dbReference type="InParanoid" id="A0A2P6NZN3"/>
<reference evidence="5 6" key="1">
    <citation type="journal article" date="2018" name="Genome Biol. Evol.">
        <title>Multiple Roots of Fruiting Body Formation in Amoebozoa.</title>
        <authorList>
            <person name="Hillmann F."/>
            <person name="Forbes G."/>
            <person name="Novohradska S."/>
            <person name="Ferling I."/>
            <person name="Riege K."/>
            <person name="Groth M."/>
            <person name="Westermann M."/>
            <person name="Marz M."/>
            <person name="Spaller T."/>
            <person name="Winckler T."/>
            <person name="Schaap P."/>
            <person name="Glockner G."/>
        </authorList>
    </citation>
    <scope>NUCLEOTIDE SEQUENCE [LARGE SCALE GENOMIC DNA]</scope>
    <source>
        <strain evidence="5 6">Jena</strain>
    </source>
</reference>
<evidence type="ECO:0000256" key="1">
    <source>
        <dbReference type="ARBA" id="ARBA00006484"/>
    </source>
</evidence>
<comment type="similarity">
    <text evidence="1 4">Belongs to the short-chain dehydrogenases/reductases (SDR) family.</text>
</comment>
<proteinExistence type="inferred from homology"/>
<dbReference type="Pfam" id="PF00106">
    <property type="entry name" value="adh_short"/>
    <property type="match status" value="1"/>
</dbReference>
<organism evidence="5 6">
    <name type="scientific">Planoprotostelium fungivorum</name>
    <dbReference type="NCBI Taxonomy" id="1890364"/>
    <lineage>
        <taxon>Eukaryota</taxon>
        <taxon>Amoebozoa</taxon>
        <taxon>Evosea</taxon>
        <taxon>Variosea</taxon>
        <taxon>Cavosteliida</taxon>
        <taxon>Cavosteliaceae</taxon>
        <taxon>Planoprotostelium</taxon>
    </lineage>
</organism>